<evidence type="ECO:0000256" key="3">
    <source>
        <dbReference type="ARBA" id="ARBA00005300"/>
    </source>
</evidence>
<evidence type="ECO:0000256" key="6">
    <source>
        <dbReference type="ARBA" id="ARBA00022723"/>
    </source>
</evidence>
<dbReference type="PANTHER" id="PTHR10642:SF26">
    <property type="entry name" value="RIBONUCLEASE H1"/>
    <property type="match status" value="1"/>
</dbReference>
<evidence type="ECO:0000256" key="4">
    <source>
        <dbReference type="ARBA" id="ARBA00012180"/>
    </source>
</evidence>
<evidence type="ECO:0000256" key="9">
    <source>
        <dbReference type="ARBA" id="ARBA00022842"/>
    </source>
</evidence>
<evidence type="ECO:0000256" key="8">
    <source>
        <dbReference type="ARBA" id="ARBA00022801"/>
    </source>
</evidence>
<feature type="domain" description="RNase H type-1" evidence="12">
    <location>
        <begin position="102"/>
        <end position="249"/>
    </location>
</feature>
<keyword evidence="14" id="KW-1185">Reference proteome</keyword>
<dbReference type="Pfam" id="PF00075">
    <property type="entry name" value="RNase_H"/>
    <property type="match status" value="1"/>
</dbReference>
<evidence type="ECO:0000256" key="11">
    <source>
        <dbReference type="SAM" id="MobiDB-lite"/>
    </source>
</evidence>
<dbReference type="InterPro" id="IPR050092">
    <property type="entry name" value="RNase_H"/>
</dbReference>
<dbReference type="PROSITE" id="PS50879">
    <property type="entry name" value="RNASE_H_1"/>
    <property type="match status" value="1"/>
</dbReference>
<comment type="caution">
    <text evidence="13">The sequence shown here is derived from an EMBL/GenBank/DDBJ whole genome shotgun (WGS) entry which is preliminary data.</text>
</comment>
<dbReference type="CDD" id="cd09280">
    <property type="entry name" value="RNase_HI_eukaryote_like"/>
    <property type="match status" value="1"/>
</dbReference>
<comment type="cofactor">
    <cofactor evidence="2 10">
        <name>Mg(2+)</name>
        <dbReference type="ChEBI" id="CHEBI:18420"/>
    </cofactor>
</comment>
<dbReference type="EC" id="3.1.26.4" evidence="4 10"/>
<comment type="similarity">
    <text evidence="3 10">Belongs to the RNase H family.</text>
</comment>
<evidence type="ECO:0000256" key="1">
    <source>
        <dbReference type="ARBA" id="ARBA00000077"/>
    </source>
</evidence>
<dbReference type="InterPro" id="IPR036397">
    <property type="entry name" value="RNaseH_sf"/>
</dbReference>
<sequence>MMTSEKKRKFENGEYPQKTNVKTPKIPGQKFYAVHRGRQPGIYHTWPECQAQILGYTGAIYKKFDSQAEAEDFVKNGWRAKGLKPKIKEQIKAPPVPVEEDESDYTIVYTDGSSRGNGKDHCRAGVGVYFGEKDPRNVSERLLGKQTNQRAEVTAAIRAIEKVGDDKQPLEIRTDSQYLIKAITSWIHNWKKRGWVTVEDKSVENKDLFMKLDELINQRPGPVRFKHVKAHIGIPGNEAADMLANAGATLN</sequence>
<evidence type="ECO:0000313" key="14">
    <source>
        <dbReference type="Proteomes" id="UP001479436"/>
    </source>
</evidence>
<name>A0ABR2WKG8_9FUNG</name>
<keyword evidence="6 10" id="KW-0479">Metal-binding</keyword>
<dbReference type="EMBL" id="JASJQH010001136">
    <property type="protein sequence ID" value="KAK9761992.1"/>
    <property type="molecule type" value="Genomic_DNA"/>
</dbReference>
<dbReference type="Gene3D" id="3.40.970.10">
    <property type="entry name" value="Ribonuclease H1, N-terminal domain"/>
    <property type="match status" value="1"/>
</dbReference>
<comment type="function">
    <text evidence="10">Endonuclease that specifically degrades the RNA of RNA-DNA hybrids.</text>
</comment>
<dbReference type="InterPro" id="IPR012337">
    <property type="entry name" value="RNaseH-like_sf"/>
</dbReference>
<dbReference type="SUPFAM" id="SSF53098">
    <property type="entry name" value="Ribonuclease H-like"/>
    <property type="match status" value="1"/>
</dbReference>
<evidence type="ECO:0000256" key="10">
    <source>
        <dbReference type="PIRNR" id="PIRNR036852"/>
    </source>
</evidence>
<dbReference type="InterPro" id="IPR011320">
    <property type="entry name" value="RNase_H1_N"/>
</dbReference>
<dbReference type="InterPro" id="IPR002156">
    <property type="entry name" value="RNaseH_domain"/>
</dbReference>
<dbReference type="InterPro" id="IPR009027">
    <property type="entry name" value="Ribosomal_bL9/RNase_H1_N"/>
</dbReference>
<keyword evidence="9 10" id="KW-0460">Magnesium</keyword>
<evidence type="ECO:0000256" key="7">
    <source>
        <dbReference type="ARBA" id="ARBA00022759"/>
    </source>
</evidence>
<dbReference type="PANTHER" id="PTHR10642">
    <property type="entry name" value="RIBONUCLEASE H1"/>
    <property type="match status" value="1"/>
</dbReference>
<evidence type="ECO:0000313" key="13">
    <source>
        <dbReference type="EMBL" id="KAK9761992.1"/>
    </source>
</evidence>
<comment type="catalytic activity">
    <reaction evidence="1 10">
        <text>Endonucleolytic cleavage to 5'-phosphomonoester.</text>
        <dbReference type="EC" id="3.1.26.4"/>
    </reaction>
</comment>
<keyword evidence="7 10" id="KW-0255">Endonuclease</keyword>
<gene>
    <name evidence="13" type="ORF">K7432_018649</name>
</gene>
<protein>
    <recommendedName>
        <fullName evidence="4 10">Ribonuclease H</fullName>
        <shortName evidence="10">RNase H</shortName>
        <ecNumber evidence="4 10">3.1.26.4</ecNumber>
    </recommendedName>
</protein>
<keyword evidence="5 10" id="KW-0540">Nuclease</keyword>
<organism evidence="13 14">
    <name type="scientific">Basidiobolus ranarum</name>
    <dbReference type="NCBI Taxonomy" id="34480"/>
    <lineage>
        <taxon>Eukaryota</taxon>
        <taxon>Fungi</taxon>
        <taxon>Fungi incertae sedis</taxon>
        <taxon>Zoopagomycota</taxon>
        <taxon>Entomophthoromycotina</taxon>
        <taxon>Basidiobolomycetes</taxon>
        <taxon>Basidiobolales</taxon>
        <taxon>Basidiobolaceae</taxon>
        <taxon>Basidiobolus</taxon>
    </lineage>
</organism>
<dbReference type="InterPro" id="IPR037056">
    <property type="entry name" value="RNase_H1_N_sf"/>
</dbReference>
<evidence type="ECO:0000256" key="5">
    <source>
        <dbReference type="ARBA" id="ARBA00022722"/>
    </source>
</evidence>
<accession>A0ABR2WKG8</accession>
<evidence type="ECO:0000259" key="12">
    <source>
        <dbReference type="PROSITE" id="PS50879"/>
    </source>
</evidence>
<keyword evidence="8 10" id="KW-0378">Hydrolase</keyword>
<dbReference type="Proteomes" id="UP001479436">
    <property type="component" value="Unassembled WGS sequence"/>
</dbReference>
<dbReference type="Pfam" id="PF01693">
    <property type="entry name" value="Cauli_VI"/>
    <property type="match status" value="1"/>
</dbReference>
<dbReference type="PIRSF" id="PIRSF036852">
    <property type="entry name" value="Ribonuclease_H1_euk"/>
    <property type="match status" value="1"/>
</dbReference>
<dbReference type="InterPro" id="IPR017067">
    <property type="entry name" value="RNase_H1_euk"/>
</dbReference>
<evidence type="ECO:0000256" key="2">
    <source>
        <dbReference type="ARBA" id="ARBA00001946"/>
    </source>
</evidence>
<feature type="region of interest" description="Disordered" evidence="11">
    <location>
        <begin position="1"/>
        <end position="22"/>
    </location>
</feature>
<reference evidence="13 14" key="1">
    <citation type="submission" date="2023-04" db="EMBL/GenBank/DDBJ databases">
        <title>Genome of Basidiobolus ranarum AG-B5.</title>
        <authorList>
            <person name="Stajich J.E."/>
            <person name="Carter-House D."/>
            <person name="Gryganskyi A."/>
        </authorList>
    </citation>
    <scope>NUCLEOTIDE SEQUENCE [LARGE SCALE GENOMIC DNA]</scope>
    <source>
        <strain evidence="13 14">AG-B5</strain>
    </source>
</reference>
<feature type="compositionally biased region" description="Basic and acidic residues" evidence="11">
    <location>
        <begin position="1"/>
        <end position="12"/>
    </location>
</feature>
<proteinExistence type="inferred from homology"/>
<dbReference type="Gene3D" id="3.30.420.10">
    <property type="entry name" value="Ribonuclease H-like superfamily/Ribonuclease H"/>
    <property type="match status" value="1"/>
</dbReference>
<dbReference type="SUPFAM" id="SSF55658">
    <property type="entry name" value="L9 N-domain-like"/>
    <property type="match status" value="1"/>
</dbReference>